<sequence>MPSVVRFVGVKWVGVRAVGVAVAALVAGALLPGTAAAAARVSLSVSTADPDYATPVEVHGTGFQSVAKAHGGIYVLFGWIADGSWQPSKGGAAGTTYRYVQDSEAKDNNGYQRFVAFPGSDTANSANGGVVSADGSWSARMVIPGARFKAVDRTGSTTEVDCTKVTCGIITIGAHGVVNPTNETFTPVRFVAPTGSQPPATQPAPPTAAPTGNPAPPTAAPLPVRAATVSAASGAVAAGGTVSVTGSGFSADEQVNVVLKSDPLFLAPARADAAGAVSYTAVIPADVPAGAHTLEFTGSKSGAVGSVPLTVSPAAPAATAPVQPAASESGIGWWPAAVAAAAVLLVVVVIALLRKRKKVKS</sequence>
<organism evidence="3 4">
    <name type="scientific">Actinokineospora diospyrosa</name>
    <dbReference type="NCBI Taxonomy" id="103728"/>
    <lineage>
        <taxon>Bacteria</taxon>
        <taxon>Bacillati</taxon>
        <taxon>Actinomycetota</taxon>
        <taxon>Actinomycetes</taxon>
        <taxon>Pseudonocardiales</taxon>
        <taxon>Pseudonocardiaceae</taxon>
        <taxon>Actinokineospora</taxon>
    </lineage>
</organism>
<gene>
    <name evidence="3" type="ORF">LV75_001820</name>
</gene>
<evidence type="ECO:0000313" key="4">
    <source>
        <dbReference type="Proteomes" id="UP001205185"/>
    </source>
</evidence>
<keyword evidence="2" id="KW-0812">Transmembrane</keyword>
<evidence type="ECO:0000256" key="1">
    <source>
        <dbReference type="SAM" id="MobiDB-lite"/>
    </source>
</evidence>
<dbReference type="Proteomes" id="UP001205185">
    <property type="component" value="Unassembled WGS sequence"/>
</dbReference>
<dbReference type="EMBL" id="JAMTCO010000004">
    <property type="protein sequence ID" value="MCP2269332.1"/>
    <property type="molecule type" value="Genomic_DNA"/>
</dbReference>
<evidence type="ECO:0008006" key="5">
    <source>
        <dbReference type="Google" id="ProtNLM"/>
    </source>
</evidence>
<dbReference type="Gene3D" id="2.60.40.230">
    <property type="entry name" value="Neocarzinostatin-like"/>
    <property type="match status" value="1"/>
</dbReference>
<comment type="caution">
    <text evidence="3">The sequence shown here is derived from an EMBL/GenBank/DDBJ whole genome shotgun (WGS) entry which is preliminary data.</text>
</comment>
<keyword evidence="2" id="KW-0472">Membrane</keyword>
<accession>A0ABT1I9R4</accession>
<keyword evidence="4" id="KW-1185">Reference proteome</keyword>
<name>A0ABT1I9R4_9PSEU</name>
<feature type="region of interest" description="Disordered" evidence="1">
    <location>
        <begin position="192"/>
        <end position="221"/>
    </location>
</feature>
<proteinExistence type="predicted"/>
<evidence type="ECO:0000313" key="3">
    <source>
        <dbReference type="EMBL" id="MCP2269332.1"/>
    </source>
</evidence>
<protein>
    <recommendedName>
        <fullName evidence="5">IPT/TIG domain-containing protein</fullName>
    </recommendedName>
</protein>
<reference evidence="3 4" key="1">
    <citation type="submission" date="2022-06" db="EMBL/GenBank/DDBJ databases">
        <title>Genomic Encyclopedia of Archaeal and Bacterial Type Strains, Phase II (KMG-II): from individual species to whole genera.</title>
        <authorList>
            <person name="Goeker M."/>
        </authorList>
    </citation>
    <scope>NUCLEOTIDE SEQUENCE [LARGE SCALE GENOMIC DNA]</scope>
    <source>
        <strain evidence="3 4">DSM 44255</strain>
    </source>
</reference>
<feature type="compositionally biased region" description="Pro residues" evidence="1">
    <location>
        <begin position="200"/>
        <end position="220"/>
    </location>
</feature>
<keyword evidence="2" id="KW-1133">Transmembrane helix</keyword>
<feature type="transmembrane region" description="Helical" evidence="2">
    <location>
        <begin position="331"/>
        <end position="353"/>
    </location>
</feature>
<evidence type="ECO:0000256" key="2">
    <source>
        <dbReference type="SAM" id="Phobius"/>
    </source>
</evidence>
<dbReference type="RefSeq" id="WP_253886334.1">
    <property type="nucleotide sequence ID" value="NZ_BAAAVB010000004.1"/>
</dbReference>